<evidence type="ECO:0000259" key="1">
    <source>
        <dbReference type="Pfam" id="PF00483"/>
    </source>
</evidence>
<dbReference type="PANTHER" id="PTHR46390:SF1">
    <property type="entry name" value="MANNOSE-1-PHOSPHATE GUANYLYLTRANSFERASE"/>
    <property type="match status" value="1"/>
</dbReference>
<dbReference type="Proteomes" id="UP000228920">
    <property type="component" value="Unassembled WGS sequence"/>
</dbReference>
<proteinExistence type="predicted"/>
<reference evidence="3" key="1">
    <citation type="submission" date="2017-09" db="EMBL/GenBank/DDBJ databases">
        <title>Depth-based differentiation of microbial function through sediment-hosted aquifers and enrichment of novel symbionts in the deep terrestrial subsurface.</title>
        <authorList>
            <person name="Probst A.J."/>
            <person name="Ladd B."/>
            <person name="Jarett J.K."/>
            <person name="Geller-Mcgrath D.E."/>
            <person name="Sieber C.M.K."/>
            <person name="Emerson J.B."/>
            <person name="Anantharaman K."/>
            <person name="Thomas B.C."/>
            <person name="Malmstrom R."/>
            <person name="Stieglmeier M."/>
            <person name="Klingl A."/>
            <person name="Woyke T."/>
            <person name="Ryan C.M."/>
            <person name="Banfield J.F."/>
        </authorList>
    </citation>
    <scope>NUCLEOTIDE SEQUENCE [LARGE SCALE GENOMIC DNA]</scope>
</reference>
<dbReference type="Gene3D" id="3.90.550.10">
    <property type="entry name" value="Spore Coat Polysaccharide Biosynthesis Protein SpsA, Chain A"/>
    <property type="match status" value="1"/>
</dbReference>
<evidence type="ECO:0000313" key="2">
    <source>
        <dbReference type="EMBL" id="PIZ48211.1"/>
    </source>
</evidence>
<feature type="domain" description="Nucleotidyl transferase" evidence="1">
    <location>
        <begin position="4"/>
        <end position="282"/>
    </location>
</feature>
<evidence type="ECO:0000313" key="3">
    <source>
        <dbReference type="Proteomes" id="UP000228920"/>
    </source>
</evidence>
<dbReference type="GO" id="GO:0009298">
    <property type="term" value="P:GDP-mannose biosynthetic process"/>
    <property type="evidence" value="ECO:0007669"/>
    <property type="project" value="TreeGrafter"/>
</dbReference>
<dbReference type="EMBL" id="PFNL01000006">
    <property type="protein sequence ID" value="PIZ48211.1"/>
    <property type="molecule type" value="Genomic_DNA"/>
</dbReference>
<name>A0A2M7TLY3_UNCKA</name>
<accession>A0A2M7TLY3</accession>
<dbReference type="InterPro" id="IPR029044">
    <property type="entry name" value="Nucleotide-diphossugar_trans"/>
</dbReference>
<comment type="caution">
    <text evidence="2">The sequence shown here is derived from an EMBL/GenBank/DDBJ whole genome shotgun (WGS) entry which is preliminary data.</text>
</comment>
<dbReference type="SUPFAM" id="SSF159283">
    <property type="entry name" value="Guanosine diphospho-D-mannose pyrophosphorylase/mannose-6-phosphate isomerase linker domain"/>
    <property type="match status" value="1"/>
</dbReference>
<organism evidence="2 3">
    <name type="scientific">candidate division WWE3 bacterium CG_4_10_14_0_2_um_filter_41_14</name>
    <dbReference type="NCBI Taxonomy" id="1975072"/>
    <lineage>
        <taxon>Bacteria</taxon>
        <taxon>Katanobacteria</taxon>
    </lineage>
</organism>
<dbReference type="SUPFAM" id="SSF53448">
    <property type="entry name" value="Nucleotide-diphospho-sugar transferases"/>
    <property type="match status" value="1"/>
</dbReference>
<protein>
    <recommendedName>
        <fullName evidence="1">Nucleotidyl transferase domain-containing protein</fullName>
    </recommendedName>
</protein>
<dbReference type="GO" id="GO:0004475">
    <property type="term" value="F:mannose-1-phosphate guanylyltransferase (GTP) activity"/>
    <property type="evidence" value="ECO:0007669"/>
    <property type="project" value="TreeGrafter"/>
</dbReference>
<sequence length="359" mass="41171">MKIIMFAGGTGKRFWPLSRKNSPKQFLSVIDNKPLISLKYEYLRLGFDPEDIFVSTGVQYDGEIQRLLPDLPEKNFIFEPEMRDNGPAVLYALMYVAAQNPYEIVSLQWSDHYLKQPKTFANALQYTEKTVRHEGKTIIMAVPARYASPHLGYIHYGTSLKTISETENMHLSEFIKFVEKPTPEVAHQYISEGNYAWNPAYTITTAQNIIDKYQTHAPKLYETIKYIVDNDFSQEAQQTYLTLEKISFDYIFSENLTPEETYVLNVDMGWSDVGEWVALKETLESNPTDTITKGNVVDSGSVNSLIHNYDDSKLVSTINLENIVVVNTKDVVAIFRKDDNSKLKEYVAMLEQTGNEKYL</sequence>
<dbReference type="InterPro" id="IPR005835">
    <property type="entry name" value="NTP_transferase_dom"/>
</dbReference>
<dbReference type="PANTHER" id="PTHR46390">
    <property type="entry name" value="MANNOSE-1-PHOSPHATE GUANYLYLTRANSFERASE"/>
    <property type="match status" value="1"/>
</dbReference>
<dbReference type="AlphaFoldDB" id="A0A2M7TLY3"/>
<dbReference type="Pfam" id="PF00483">
    <property type="entry name" value="NTP_transferase"/>
    <property type="match status" value="1"/>
</dbReference>
<dbReference type="InterPro" id="IPR051161">
    <property type="entry name" value="Mannose-6P_isomerase_type2"/>
</dbReference>
<gene>
    <name evidence="2" type="ORF">COY32_00310</name>
</gene>